<dbReference type="AlphaFoldDB" id="A0A0W0YGL6"/>
<evidence type="ECO:0000313" key="2">
    <source>
        <dbReference type="Proteomes" id="UP000054621"/>
    </source>
</evidence>
<keyword evidence="1" id="KW-0812">Transmembrane</keyword>
<keyword evidence="1" id="KW-0472">Membrane</keyword>
<dbReference type="EMBL" id="LNYV01000034">
    <property type="protein sequence ID" value="KTD56016.1"/>
    <property type="molecule type" value="Genomic_DNA"/>
</dbReference>
<gene>
    <name evidence="1" type="ORF">Lsai_2146</name>
</gene>
<protein>
    <submittedName>
        <fullName evidence="1">Transmembrane protein</fullName>
    </submittedName>
</protein>
<dbReference type="STRING" id="28087.Lsai_2146"/>
<accession>A0A0W0YGL6</accession>
<dbReference type="eggNOG" id="COG2391">
    <property type="taxonomic scope" value="Bacteria"/>
</dbReference>
<comment type="caution">
    <text evidence="1">The sequence shown here is derived from an EMBL/GenBank/DDBJ whole genome shotgun (WGS) entry which is preliminary data.</text>
</comment>
<dbReference type="Proteomes" id="UP000054621">
    <property type="component" value="Unassembled WGS sequence"/>
</dbReference>
<organism evidence="1 2">
    <name type="scientific">Legionella sainthelensi</name>
    <dbReference type="NCBI Taxonomy" id="28087"/>
    <lineage>
        <taxon>Bacteria</taxon>
        <taxon>Pseudomonadati</taxon>
        <taxon>Pseudomonadota</taxon>
        <taxon>Gammaproteobacteria</taxon>
        <taxon>Legionellales</taxon>
        <taxon>Legionellaceae</taxon>
        <taxon>Legionella</taxon>
    </lineage>
</organism>
<reference evidence="1 2" key="1">
    <citation type="submission" date="2015-11" db="EMBL/GenBank/DDBJ databases">
        <title>Genomic analysis of 38 Legionella species identifies large and diverse effector repertoires.</title>
        <authorList>
            <person name="Burstein D."/>
            <person name="Amaro F."/>
            <person name="Zusman T."/>
            <person name="Lifshitz Z."/>
            <person name="Cohen O."/>
            <person name="Gilbert J.A."/>
            <person name="Pupko T."/>
            <person name="Shuman H.A."/>
            <person name="Segal G."/>
        </authorList>
    </citation>
    <scope>NUCLEOTIDE SEQUENCE [LARGE SCALE GENOMIC DNA]</scope>
    <source>
        <strain evidence="1 2">Mt.St.Helens-4</strain>
    </source>
</reference>
<evidence type="ECO:0000313" key="1">
    <source>
        <dbReference type="EMBL" id="KTD56016.1"/>
    </source>
</evidence>
<name>A0A0W0YGL6_9GAMM</name>
<sequence length="58" mass="6374">MIIEMKVIFGGILLGLAAGMMLLLQGKILGCSGILFGSWDFTTHRPNRDKLLFLAGFF</sequence>
<dbReference type="PATRIC" id="fig|28087.4.peg.2315"/>
<proteinExistence type="predicted"/>